<keyword evidence="2" id="KW-1185">Reference proteome</keyword>
<proteinExistence type="predicted"/>
<gene>
    <name evidence="1" type="ORF">QFC21_004836</name>
</gene>
<dbReference type="EMBL" id="JASBWT010000017">
    <property type="protein sequence ID" value="KAJ9097167.1"/>
    <property type="molecule type" value="Genomic_DNA"/>
</dbReference>
<comment type="caution">
    <text evidence="1">The sequence shown here is derived from an EMBL/GenBank/DDBJ whole genome shotgun (WGS) entry which is preliminary data.</text>
</comment>
<evidence type="ECO:0000313" key="1">
    <source>
        <dbReference type="EMBL" id="KAJ9097167.1"/>
    </source>
</evidence>
<protein>
    <submittedName>
        <fullName evidence="1">Uncharacterized protein</fullName>
    </submittedName>
</protein>
<sequence>MLFYLDDLPVLFPYDRIYPEQYQYMADLKKTLDAGVSSAAHDLLVGWINERRCSYVVFECRRTGSLCIGNAVRDREDGFPA</sequence>
<organism evidence="1 2">
    <name type="scientific">Naganishia friedmannii</name>
    <dbReference type="NCBI Taxonomy" id="89922"/>
    <lineage>
        <taxon>Eukaryota</taxon>
        <taxon>Fungi</taxon>
        <taxon>Dikarya</taxon>
        <taxon>Basidiomycota</taxon>
        <taxon>Agaricomycotina</taxon>
        <taxon>Tremellomycetes</taxon>
        <taxon>Filobasidiales</taxon>
        <taxon>Filobasidiaceae</taxon>
        <taxon>Naganishia</taxon>
    </lineage>
</organism>
<dbReference type="Proteomes" id="UP001227268">
    <property type="component" value="Unassembled WGS sequence"/>
</dbReference>
<accession>A0ACC2VE06</accession>
<evidence type="ECO:0000313" key="2">
    <source>
        <dbReference type="Proteomes" id="UP001227268"/>
    </source>
</evidence>
<reference evidence="1" key="1">
    <citation type="submission" date="2023-04" db="EMBL/GenBank/DDBJ databases">
        <title>Draft Genome sequencing of Naganishia species isolated from polar environments using Oxford Nanopore Technology.</title>
        <authorList>
            <person name="Leo P."/>
            <person name="Venkateswaran K."/>
        </authorList>
    </citation>
    <scope>NUCLEOTIDE SEQUENCE</scope>
    <source>
        <strain evidence="1">MNA-CCFEE 5423</strain>
    </source>
</reference>
<name>A0ACC2VE06_9TREE</name>